<dbReference type="AlphaFoldDB" id="A0A444VN70"/>
<keyword evidence="2" id="KW-1185">Reference proteome</keyword>
<organism evidence="1 2">
    <name type="scientific">Flagellimonas olearia</name>
    <dbReference type="NCBI Taxonomy" id="552546"/>
    <lineage>
        <taxon>Bacteria</taxon>
        <taxon>Pseudomonadati</taxon>
        <taxon>Bacteroidota</taxon>
        <taxon>Flavobacteriia</taxon>
        <taxon>Flavobacteriales</taxon>
        <taxon>Flavobacteriaceae</taxon>
        <taxon>Flagellimonas</taxon>
    </lineage>
</organism>
<gene>
    <name evidence="1" type="ORF">DN53_09695</name>
</gene>
<sequence length="145" mass="16641">MKNISLLLAFLLYACGENFGEVDVYHYSMENKSGRSMVIKSYRSDFPEVTPEITSLAIDEKLEKVFKDGLPPSGYDFKVFLAGSRFYDSLIIIYANERMTIFKAECNQNQRNPIDYCIHSDDFDEDFVFTEEDYNIATECGGPCD</sequence>
<dbReference type="RefSeq" id="WP_129653686.1">
    <property type="nucleotide sequence ID" value="NZ_ML142908.1"/>
</dbReference>
<evidence type="ECO:0000313" key="2">
    <source>
        <dbReference type="Proteomes" id="UP000290261"/>
    </source>
</evidence>
<evidence type="ECO:0000313" key="1">
    <source>
        <dbReference type="EMBL" id="RYC52149.1"/>
    </source>
</evidence>
<comment type="caution">
    <text evidence="1">The sequence shown here is derived from an EMBL/GenBank/DDBJ whole genome shotgun (WGS) entry which is preliminary data.</text>
</comment>
<protein>
    <recommendedName>
        <fullName evidence="3">Lipoprotein</fullName>
    </recommendedName>
</protein>
<evidence type="ECO:0008006" key="3">
    <source>
        <dbReference type="Google" id="ProtNLM"/>
    </source>
</evidence>
<dbReference type="EMBL" id="JJMP01000003">
    <property type="protein sequence ID" value="RYC52149.1"/>
    <property type="molecule type" value="Genomic_DNA"/>
</dbReference>
<dbReference type="Proteomes" id="UP000290261">
    <property type="component" value="Unassembled WGS sequence"/>
</dbReference>
<dbReference type="PROSITE" id="PS51257">
    <property type="entry name" value="PROKAR_LIPOPROTEIN"/>
    <property type="match status" value="1"/>
</dbReference>
<name>A0A444VN70_9FLAO</name>
<accession>A0A444VN70</accession>
<proteinExistence type="predicted"/>
<reference evidence="1 2" key="1">
    <citation type="submission" date="2014-04" db="EMBL/GenBank/DDBJ databases">
        <title>Whole genome of Muricauda olearia.</title>
        <authorList>
            <person name="Zhang X.-H."/>
            <person name="Tang K."/>
        </authorList>
    </citation>
    <scope>NUCLEOTIDE SEQUENCE [LARGE SCALE GENOMIC DNA]</scope>
    <source>
        <strain evidence="1 2">Th120</strain>
    </source>
</reference>